<dbReference type="InterPro" id="IPR003593">
    <property type="entry name" value="AAA+_ATPase"/>
</dbReference>
<keyword evidence="6 9" id="KW-0233">DNA recombination</keyword>
<keyword evidence="4 9" id="KW-0067">ATP-binding</keyword>
<dbReference type="Gene3D" id="3.40.50.300">
    <property type="entry name" value="P-loop containing nucleotide triphosphate hydrolases"/>
    <property type="match status" value="1"/>
</dbReference>
<evidence type="ECO:0000256" key="12">
    <source>
        <dbReference type="SAM" id="MobiDB-lite"/>
    </source>
</evidence>
<evidence type="ECO:0000256" key="9">
    <source>
        <dbReference type="HAMAP-Rule" id="MF_00268"/>
    </source>
</evidence>
<organism evidence="15 16">
    <name type="scientific">Sphaerisporangium krabiense</name>
    <dbReference type="NCBI Taxonomy" id="763782"/>
    <lineage>
        <taxon>Bacteria</taxon>
        <taxon>Bacillati</taxon>
        <taxon>Actinomycetota</taxon>
        <taxon>Actinomycetes</taxon>
        <taxon>Streptosporangiales</taxon>
        <taxon>Streptosporangiaceae</taxon>
        <taxon>Sphaerisporangium</taxon>
    </lineage>
</organism>
<evidence type="ECO:0000259" key="14">
    <source>
        <dbReference type="PROSITE" id="PS50163"/>
    </source>
</evidence>
<evidence type="ECO:0000256" key="10">
    <source>
        <dbReference type="RuleBase" id="RU000526"/>
    </source>
</evidence>
<evidence type="ECO:0000259" key="13">
    <source>
        <dbReference type="PROSITE" id="PS50162"/>
    </source>
</evidence>
<feature type="region of interest" description="Disordered" evidence="12">
    <location>
        <begin position="330"/>
        <end position="384"/>
    </location>
</feature>
<dbReference type="CDD" id="cd00983">
    <property type="entry name" value="RecA"/>
    <property type="match status" value="1"/>
</dbReference>
<dbReference type="Proteomes" id="UP000588112">
    <property type="component" value="Unassembled WGS sequence"/>
</dbReference>
<dbReference type="SMART" id="SM00382">
    <property type="entry name" value="AAA"/>
    <property type="match status" value="1"/>
</dbReference>
<gene>
    <name evidence="9" type="primary">recA</name>
    <name evidence="15" type="ORF">BJ981_004376</name>
</gene>
<accession>A0A7W8Z713</accession>
<feature type="compositionally biased region" description="Low complexity" evidence="12">
    <location>
        <begin position="348"/>
        <end position="376"/>
    </location>
</feature>
<dbReference type="PROSITE" id="PS00321">
    <property type="entry name" value="RECA_1"/>
    <property type="match status" value="1"/>
</dbReference>
<sequence>MAANDREKALETALAQIERQFGKGSVMRLGDDARAPIEVIPTGAIALDVALGIGGYPRGRIVEIYGPESSGKTTVSLHAVANAQRAGGIAAFIDAEHALDPEYARKLGVDTDALLVSQPDTGEQALEIADMLIRSGAIDLLVIDSVAALVPKAEIEGEMGDSHVGLQARLMSQALRKVAGALNNTGTTAIFINQLREKIGVMFGSPETTTGGKALKFYASVRLDVRRIETLKDGTEPVGNRTRVKVVKNKMAPPFRQADFDILYGIGISREGGLIDMGVEHGFVRKAGAWYTYEGDQLGQGKENARNFLKNNPDIANEIEKKIKEKLGVGPRLDTPAEAPVVPPVAPPASARAAAPAAARATAGATAGPASPGRGAKAPKPGDV</sequence>
<keyword evidence="3 9" id="KW-0547">Nucleotide-binding</keyword>
<dbReference type="GO" id="GO:0009432">
    <property type="term" value="P:SOS response"/>
    <property type="evidence" value="ECO:0007669"/>
    <property type="project" value="UniProtKB-UniRule"/>
</dbReference>
<dbReference type="GO" id="GO:0140664">
    <property type="term" value="F:ATP-dependent DNA damage sensor activity"/>
    <property type="evidence" value="ECO:0007669"/>
    <property type="project" value="InterPro"/>
</dbReference>
<dbReference type="Pfam" id="PF00154">
    <property type="entry name" value="RecA_N"/>
    <property type="match status" value="1"/>
</dbReference>
<dbReference type="AlphaFoldDB" id="A0A7W8Z713"/>
<comment type="caution">
    <text evidence="15">The sequence shown here is derived from an EMBL/GenBank/DDBJ whole genome shotgun (WGS) entry which is preliminary data.</text>
</comment>
<dbReference type="SUPFAM" id="SSF54752">
    <property type="entry name" value="RecA protein, C-terminal domain"/>
    <property type="match status" value="1"/>
</dbReference>
<comment type="similarity">
    <text evidence="1 9 11">Belongs to the RecA family.</text>
</comment>
<comment type="function">
    <text evidence="9">Can catalyze the hydrolysis of ATP in the presence of single-stranded DNA, the ATP-dependent uptake of single-stranded DNA by duplex DNA, and the ATP-dependent hybridization of homologous single-stranded DNAs. It interacts with LexA causing its activation and leading to its autocatalytic cleavage.</text>
</comment>
<reference evidence="15 16" key="1">
    <citation type="submission" date="2020-08" db="EMBL/GenBank/DDBJ databases">
        <title>Sequencing the genomes of 1000 actinobacteria strains.</title>
        <authorList>
            <person name="Klenk H.-P."/>
        </authorList>
    </citation>
    <scope>NUCLEOTIDE SEQUENCE [LARGE SCALE GENOMIC DNA]</scope>
    <source>
        <strain evidence="15 16">DSM 45790</strain>
    </source>
</reference>
<dbReference type="GO" id="GO:0006281">
    <property type="term" value="P:DNA repair"/>
    <property type="evidence" value="ECO:0007669"/>
    <property type="project" value="UniProtKB-UniRule"/>
</dbReference>
<dbReference type="PANTHER" id="PTHR45900:SF1">
    <property type="entry name" value="MITOCHONDRIAL DNA REPAIR PROTEIN RECA HOMOLOG-RELATED"/>
    <property type="match status" value="1"/>
</dbReference>
<feature type="domain" description="RecA family profile 1" evidence="13">
    <location>
        <begin position="36"/>
        <end position="195"/>
    </location>
</feature>
<dbReference type="PROSITE" id="PS50163">
    <property type="entry name" value="RECA_3"/>
    <property type="match status" value="1"/>
</dbReference>
<dbReference type="NCBIfam" id="TIGR02012">
    <property type="entry name" value="tigrfam_recA"/>
    <property type="match status" value="1"/>
</dbReference>
<protein>
    <recommendedName>
        <fullName evidence="2 9">Protein RecA</fullName>
    </recommendedName>
    <alternativeName>
        <fullName evidence="8 9">Recombinase A</fullName>
    </alternativeName>
</protein>
<dbReference type="PANTHER" id="PTHR45900">
    <property type="entry name" value="RECA"/>
    <property type="match status" value="1"/>
</dbReference>
<dbReference type="InterPro" id="IPR020588">
    <property type="entry name" value="RecA_ATP-bd"/>
</dbReference>
<keyword evidence="9 11" id="KW-0227">DNA damage</keyword>
<dbReference type="FunFam" id="3.40.50.300:FF:000087">
    <property type="entry name" value="Recombinase RecA"/>
    <property type="match status" value="1"/>
</dbReference>
<dbReference type="HAMAP" id="MF_00268">
    <property type="entry name" value="RecA"/>
    <property type="match status" value="1"/>
</dbReference>
<evidence type="ECO:0000256" key="2">
    <source>
        <dbReference type="ARBA" id="ARBA00015553"/>
    </source>
</evidence>
<dbReference type="PRINTS" id="PR00142">
    <property type="entry name" value="RECA"/>
</dbReference>
<evidence type="ECO:0000256" key="1">
    <source>
        <dbReference type="ARBA" id="ARBA00009391"/>
    </source>
</evidence>
<dbReference type="InterPro" id="IPR049428">
    <property type="entry name" value="RecA-like_N"/>
</dbReference>
<dbReference type="PROSITE" id="PS50162">
    <property type="entry name" value="RECA_2"/>
    <property type="match status" value="1"/>
</dbReference>
<feature type="binding site" evidence="9">
    <location>
        <begin position="66"/>
        <end position="73"/>
    </location>
    <ligand>
        <name>ATP</name>
        <dbReference type="ChEBI" id="CHEBI:30616"/>
    </ligand>
</feature>
<keyword evidence="16" id="KW-1185">Reference proteome</keyword>
<dbReference type="GO" id="GO:0005524">
    <property type="term" value="F:ATP binding"/>
    <property type="evidence" value="ECO:0007669"/>
    <property type="project" value="UniProtKB-UniRule"/>
</dbReference>
<dbReference type="InterPro" id="IPR013765">
    <property type="entry name" value="DNA_recomb/repair_RecA"/>
</dbReference>
<dbReference type="SUPFAM" id="SSF52540">
    <property type="entry name" value="P-loop containing nucleoside triphosphate hydrolases"/>
    <property type="match status" value="1"/>
</dbReference>
<dbReference type="Pfam" id="PF21096">
    <property type="entry name" value="RecA_C"/>
    <property type="match status" value="1"/>
</dbReference>
<evidence type="ECO:0000313" key="16">
    <source>
        <dbReference type="Proteomes" id="UP000588112"/>
    </source>
</evidence>
<dbReference type="GO" id="GO:0003697">
    <property type="term" value="F:single-stranded DNA binding"/>
    <property type="evidence" value="ECO:0007669"/>
    <property type="project" value="UniProtKB-UniRule"/>
</dbReference>
<evidence type="ECO:0000256" key="11">
    <source>
        <dbReference type="RuleBase" id="RU004527"/>
    </source>
</evidence>
<evidence type="ECO:0000313" key="15">
    <source>
        <dbReference type="EMBL" id="MBB5628677.1"/>
    </source>
</evidence>
<dbReference type="InterPro" id="IPR020587">
    <property type="entry name" value="RecA_monomer-monomer_interface"/>
</dbReference>
<keyword evidence="5 9" id="KW-0238">DNA-binding</keyword>
<proteinExistence type="inferred from homology"/>
<name>A0A7W8Z713_9ACTN</name>
<dbReference type="InterPro" id="IPR049261">
    <property type="entry name" value="RecA-like_C"/>
</dbReference>
<dbReference type="InterPro" id="IPR027417">
    <property type="entry name" value="P-loop_NTPase"/>
</dbReference>
<evidence type="ECO:0000256" key="3">
    <source>
        <dbReference type="ARBA" id="ARBA00022741"/>
    </source>
</evidence>
<keyword evidence="7 9" id="KW-0742">SOS response</keyword>
<keyword evidence="9" id="KW-0963">Cytoplasm</keyword>
<dbReference type="GO" id="GO:0005829">
    <property type="term" value="C:cytosol"/>
    <property type="evidence" value="ECO:0007669"/>
    <property type="project" value="TreeGrafter"/>
</dbReference>
<comment type="subcellular location">
    <subcellularLocation>
        <location evidence="9">Cytoplasm</location>
    </subcellularLocation>
</comment>
<keyword evidence="9 10" id="KW-0234">DNA repair</keyword>
<evidence type="ECO:0000256" key="4">
    <source>
        <dbReference type="ARBA" id="ARBA00022840"/>
    </source>
</evidence>
<dbReference type="InterPro" id="IPR023400">
    <property type="entry name" value="RecA_C_sf"/>
</dbReference>
<evidence type="ECO:0000256" key="7">
    <source>
        <dbReference type="ARBA" id="ARBA00023236"/>
    </source>
</evidence>
<dbReference type="GO" id="GO:0003684">
    <property type="term" value="F:damaged DNA binding"/>
    <property type="evidence" value="ECO:0007669"/>
    <property type="project" value="UniProtKB-UniRule"/>
</dbReference>
<evidence type="ECO:0000256" key="6">
    <source>
        <dbReference type="ARBA" id="ARBA00023172"/>
    </source>
</evidence>
<feature type="domain" description="RecA family profile 2" evidence="14">
    <location>
        <begin position="200"/>
        <end position="273"/>
    </location>
</feature>
<dbReference type="EMBL" id="JACHBR010000001">
    <property type="protein sequence ID" value="MBB5628677.1"/>
    <property type="molecule type" value="Genomic_DNA"/>
</dbReference>
<dbReference type="GO" id="GO:0006310">
    <property type="term" value="P:DNA recombination"/>
    <property type="evidence" value="ECO:0007669"/>
    <property type="project" value="UniProtKB-UniRule"/>
</dbReference>
<dbReference type="InterPro" id="IPR020584">
    <property type="entry name" value="DNA_recomb/repair_RecA_CS"/>
</dbReference>
<evidence type="ECO:0000256" key="5">
    <source>
        <dbReference type="ARBA" id="ARBA00023125"/>
    </source>
</evidence>
<evidence type="ECO:0000256" key="8">
    <source>
        <dbReference type="ARBA" id="ARBA00033319"/>
    </source>
</evidence>
<dbReference type="RefSeq" id="WP_184613266.1">
    <property type="nucleotide sequence ID" value="NZ_BOOS01000004.1"/>
</dbReference>